<dbReference type="EMBL" id="JBHSDU010000003">
    <property type="protein sequence ID" value="MFC4309556.1"/>
    <property type="molecule type" value="Genomic_DNA"/>
</dbReference>
<evidence type="ECO:0000313" key="4">
    <source>
        <dbReference type="Proteomes" id="UP001595904"/>
    </source>
</evidence>
<evidence type="ECO:0000256" key="2">
    <source>
        <dbReference type="SAM" id="SignalP"/>
    </source>
</evidence>
<feature type="chain" id="PRO_5045259249" evidence="2">
    <location>
        <begin position="21"/>
        <end position="143"/>
    </location>
</feature>
<proteinExistence type="predicted"/>
<feature type="compositionally biased region" description="Low complexity" evidence="1">
    <location>
        <begin position="52"/>
        <end position="65"/>
    </location>
</feature>
<feature type="region of interest" description="Disordered" evidence="1">
    <location>
        <begin position="25"/>
        <end position="67"/>
    </location>
</feature>
<dbReference type="RefSeq" id="WP_380596601.1">
    <property type="nucleotide sequence ID" value="NZ_JBHSDU010000003.1"/>
</dbReference>
<feature type="compositionally biased region" description="Low complexity" evidence="1">
    <location>
        <begin position="25"/>
        <end position="38"/>
    </location>
</feature>
<evidence type="ECO:0000313" key="3">
    <source>
        <dbReference type="EMBL" id="MFC4309556.1"/>
    </source>
</evidence>
<name>A0ABV8SPJ4_9GAMM</name>
<reference evidence="4" key="1">
    <citation type="journal article" date="2019" name="Int. J. Syst. Evol. Microbiol.">
        <title>The Global Catalogue of Microorganisms (GCM) 10K type strain sequencing project: providing services to taxonomists for standard genome sequencing and annotation.</title>
        <authorList>
            <consortium name="The Broad Institute Genomics Platform"/>
            <consortium name="The Broad Institute Genome Sequencing Center for Infectious Disease"/>
            <person name="Wu L."/>
            <person name="Ma J."/>
        </authorList>
    </citation>
    <scope>NUCLEOTIDE SEQUENCE [LARGE SCALE GENOMIC DNA]</scope>
    <source>
        <strain evidence="4">CGMCC 1.10759</strain>
    </source>
</reference>
<feature type="signal peptide" evidence="2">
    <location>
        <begin position="1"/>
        <end position="20"/>
    </location>
</feature>
<organism evidence="3 4">
    <name type="scientific">Steroidobacter flavus</name>
    <dbReference type="NCBI Taxonomy" id="1842136"/>
    <lineage>
        <taxon>Bacteria</taxon>
        <taxon>Pseudomonadati</taxon>
        <taxon>Pseudomonadota</taxon>
        <taxon>Gammaproteobacteria</taxon>
        <taxon>Steroidobacterales</taxon>
        <taxon>Steroidobacteraceae</taxon>
        <taxon>Steroidobacter</taxon>
    </lineage>
</organism>
<protein>
    <submittedName>
        <fullName evidence="3">Uncharacterized protein</fullName>
    </submittedName>
</protein>
<sequence length="143" mass="15404">MFRKLLMIAVIAGATNPLFAQEVTPAEPAKPAAPQAATPAPPPPDAKAISETAPVTAAAPADAKANSLTEGEIDADKIMAMQKAGYQIKNENGKTLLCRRDAQTGSRLRPKTSCMTAREWEQLQEENKLQLKSLERRPRTGPQ</sequence>
<gene>
    <name evidence="3" type="ORF">ACFPN2_10740</name>
</gene>
<accession>A0ABV8SPJ4</accession>
<comment type="caution">
    <text evidence="3">The sequence shown here is derived from an EMBL/GenBank/DDBJ whole genome shotgun (WGS) entry which is preliminary data.</text>
</comment>
<dbReference type="Proteomes" id="UP001595904">
    <property type="component" value="Unassembled WGS sequence"/>
</dbReference>
<keyword evidence="4" id="KW-1185">Reference proteome</keyword>
<keyword evidence="2" id="KW-0732">Signal</keyword>
<evidence type="ECO:0000256" key="1">
    <source>
        <dbReference type="SAM" id="MobiDB-lite"/>
    </source>
</evidence>